<dbReference type="AlphaFoldDB" id="A0A6B0Y2Z6"/>
<feature type="transmembrane region" description="Helical" evidence="1">
    <location>
        <begin position="7"/>
        <end position="31"/>
    </location>
</feature>
<sequence>MRPGRLTIEFIFILCLLPVVGLSAAGFLNYLKFERLLTSSVAARYDAVLRDLAFAIGNSLEEGLTLGTTRSTEQLIQRAVSQFDGAFDIFVTDGEGVLLYTTRPAAEEQERAANGEGVAGIEVPSPGEVQHTFDPGQDFVARTAILQQDRPVGILVLTHDSGDVAKDLDATPSQLILALFASLLPVIPLLILGSVGVLGRIEGQISKRSKTVQLASKTDAPEPESPDPLVQAVWRIGQEMAKVGRTG</sequence>
<comment type="caution">
    <text evidence="2">The sequence shown here is derived from an EMBL/GenBank/DDBJ whole genome shotgun (WGS) entry which is preliminary data.</text>
</comment>
<gene>
    <name evidence="2" type="ORF">F4Y60_08800</name>
</gene>
<protein>
    <recommendedName>
        <fullName evidence="3">Single cache domain-containing protein</fullName>
    </recommendedName>
</protein>
<keyword evidence="1" id="KW-0812">Transmembrane</keyword>
<accession>A0A6B0Y2Z6</accession>
<evidence type="ECO:0000313" key="2">
    <source>
        <dbReference type="EMBL" id="MXY34169.1"/>
    </source>
</evidence>
<proteinExistence type="predicted"/>
<feature type="transmembrane region" description="Helical" evidence="1">
    <location>
        <begin position="175"/>
        <end position="198"/>
    </location>
</feature>
<evidence type="ECO:0008006" key="3">
    <source>
        <dbReference type="Google" id="ProtNLM"/>
    </source>
</evidence>
<reference evidence="2" key="1">
    <citation type="submission" date="2019-09" db="EMBL/GenBank/DDBJ databases">
        <title>Characterisation of the sponge microbiome using genome-centric metagenomics.</title>
        <authorList>
            <person name="Engelberts J.P."/>
            <person name="Robbins S.J."/>
            <person name="De Goeij J.M."/>
            <person name="Aranda M."/>
            <person name="Bell S.C."/>
            <person name="Webster N.S."/>
        </authorList>
    </citation>
    <scope>NUCLEOTIDE SEQUENCE</scope>
    <source>
        <strain evidence="2">SB0664_bin_43</strain>
    </source>
</reference>
<name>A0A6B0Y2Z6_9RHOB</name>
<organism evidence="2">
    <name type="scientific">Boseongicola sp. SB0664_bin_43</name>
    <dbReference type="NCBI Taxonomy" id="2604844"/>
    <lineage>
        <taxon>Bacteria</taxon>
        <taxon>Pseudomonadati</taxon>
        <taxon>Pseudomonadota</taxon>
        <taxon>Alphaproteobacteria</taxon>
        <taxon>Rhodobacterales</taxon>
        <taxon>Paracoccaceae</taxon>
        <taxon>Boseongicola</taxon>
    </lineage>
</organism>
<evidence type="ECO:0000256" key="1">
    <source>
        <dbReference type="SAM" id="Phobius"/>
    </source>
</evidence>
<dbReference type="EMBL" id="VXRY01000348">
    <property type="protein sequence ID" value="MXY34169.1"/>
    <property type="molecule type" value="Genomic_DNA"/>
</dbReference>
<keyword evidence="1" id="KW-1133">Transmembrane helix</keyword>
<keyword evidence="1" id="KW-0472">Membrane</keyword>